<dbReference type="EMBL" id="QGMZ01000019">
    <property type="protein sequence ID" value="PWR73298.1"/>
    <property type="molecule type" value="Genomic_DNA"/>
</dbReference>
<evidence type="ECO:0000256" key="1">
    <source>
        <dbReference type="ARBA" id="ARBA00001936"/>
    </source>
</evidence>
<dbReference type="PANTHER" id="PTHR12112:SF22">
    <property type="entry name" value="MANGANESE-DEPENDENT INORGANIC PYROPHOSPHATASE-RELATED"/>
    <property type="match status" value="1"/>
</dbReference>
<comment type="cofactor">
    <cofactor evidence="1">
        <name>Mn(2+)</name>
        <dbReference type="ChEBI" id="CHEBI:29035"/>
    </cofactor>
</comment>
<comment type="catalytic activity">
    <reaction evidence="8">
        <text>diphosphate + H2O = 2 phosphate + H(+)</text>
        <dbReference type="Rhea" id="RHEA:24576"/>
        <dbReference type="ChEBI" id="CHEBI:15377"/>
        <dbReference type="ChEBI" id="CHEBI:15378"/>
        <dbReference type="ChEBI" id="CHEBI:33019"/>
        <dbReference type="ChEBI" id="CHEBI:43474"/>
        <dbReference type="EC" id="3.6.1.1"/>
    </reaction>
</comment>
<evidence type="ECO:0000256" key="8">
    <source>
        <dbReference type="ARBA" id="ARBA00047820"/>
    </source>
</evidence>
<dbReference type="Gene3D" id="3.40.1390.20">
    <property type="entry name" value="HprK N-terminal domain-like"/>
    <property type="match status" value="1"/>
</dbReference>
<evidence type="ECO:0000256" key="2">
    <source>
        <dbReference type="ARBA" id="ARBA00012146"/>
    </source>
</evidence>
<dbReference type="Gene3D" id="3.10.310.20">
    <property type="entry name" value="DHHA2 domain"/>
    <property type="match status" value="1"/>
</dbReference>
<evidence type="ECO:0000256" key="4">
    <source>
        <dbReference type="ARBA" id="ARBA00022801"/>
    </source>
</evidence>
<dbReference type="Pfam" id="PF00571">
    <property type="entry name" value="CBS"/>
    <property type="match status" value="2"/>
</dbReference>
<dbReference type="SUPFAM" id="SSF75138">
    <property type="entry name" value="HprK N-terminal domain-like"/>
    <property type="match status" value="1"/>
</dbReference>
<dbReference type="InterPro" id="IPR004097">
    <property type="entry name" value="DHHA2"/>
</dbReference>
<dbReference type="Pfam" id="PF01368">
    <property type="entry name" value="DHH"/>
    <property type="match status" value="1"/>
</dbReference>
<keyword evidence="5" id="KW-0028">Amino-acid biosynthesis</keyword>
<accession>A0A2V2N9Z5</accession>
<keyword evidence="3" id="KW-0479">Metal-binding</keyword>
<dbReference type="RefSeq" id="WP_109941085.1">
    <property type="nucleotide sequence ID" value="NZ_CP176366.1"/>
</dbReference>
<evidence type="ECO:0000256" key="9">
    <source>
        <dbReference type="PROSITE-ProRule" id="PRU00703"/>
    </source>
</evidence>
<dbReference type="Pfam" id="PF02833">
    <property type="entry name" value="DHHA2"/>
    <property type="match status" value="1"/>
</dbReference>
<dbReference type="SMART" id="SM01131">
    <property type="entry name" value="DHHA2"/>
    <property type="match status" value="1"/>
</dbReference>
<dbReference type="InterPro" id="IPR001667">
    <property type="entry name" value="DDH_dom"/>
</dbReference>
<evidence type="ECO:0000313" key="11">
    <source>
        <dbReference type="EMBL" id="PWR73298.1"/>
    </source>
</evidence>
<dbReference type="InterPro" id="IPR046342">
    <property type="entry name" value="CBS_dom_sf"/>
</dbReference>
<feature type="domain" description="CBS" evidence="10">
    <location>
        <begin position="249"/>
        <end position="306"/>
    </location>
</feature>
<dbReference type="InterPro" id="IPR038763">
    <property type="entry name" value="DHH_sf"/>
</dbReference>
<proteinExistence type="predicted"/>
<dbReference type="InterPro" id="IPR038222">
    <property type="entry name" value="DHHA2_dom_sf"/>
</dbReference>
<keyword evidence="12" id="KW-1185">Reference proteome</keyword>
<evidence type="ECO:0000313" key="12">
    <source>
        <dbReference type="Proteomes" id="UP000245934"/>
    </source>
</evidence>
<evidence type="ECO:0000256" key="5">
    <source>
        <dbReference type="ARBA" id="ARBA00023167"/>
    </source>
</evidence>
<dbReference type="Proteomes" id="UP000245934">
    <property type="component" value="Unassembled WGS sequence"/>
</dbReference>
<dbReference type="GeneID" id="97611308"/>
<sequence>MQQTYIIGHRQPDTDSIASAIAYASLLNQVHENNFIPARCGDINAESRYALEITGLETPVLIENVEPMVGDIPFLYTQKAPMSLPAIDVASLMDEYDLRNIPIVDTDDRFLGLVSEHGLARAYVSPHASLPLKVGPIKLEALARILQAEIVHAAHEEISGSASIVIDALHISLARLGAEDIAIIGDNEPSQIALIAERICALIIAEGAHLGERVRESAKKMGVTLLKTPLDAFSVGRMLHLSGPVETIMATDAETLHRDFLLSTAAQIVSNSPYRTACVTDEDGHFIGMLSRNSFLEDVHKSVILVDHNEYAQAVEGIETAEILEIIDHHRLGTIATLQPIRFRNEPVGSTSTIITMRFREEHVVPDKAVATLLLAGILSDTLVLKMSTTTEQDREAVRYLSEITSINPEEFGSELINKGMNLEGVPVEELIVRDIKDYTLQDRTVSIAQIMTGSKDFALQNDRTIRDSLSQYQTMHGYDLSIVLVTDVIGQTSFLFASGDSGLVNKMGYQKQPVVLEGVMSRKKDFFPVFGQRFRQVMQK</sequence>
<evidence type="ECO:0000256" key="3">
    <source>
        <dbReference type="ARBA" id="ARBA00022723"/>
    </source>
</evidence>
<protein>
    <recommendedName>
        <fullName evidence="2">inorganic diphosphatase</fullName>
        <ecNumber evidence="2">3.6.1.1</ecNumber>
    </recommendedName>
    <alternativeName>
        <fullName evidence="7">Pyrophosphate phospho-hydrolase</fullName>
    </alternativeName>
</protein>
<keyword evidence="4" id="KW-0378">Hydrolase</keyword>
<dbReference type="PROSITE" id="PS51371">
    <property type="entry name" value="CBS"/>
    <property type="match status" value="2"/>
</dbReference>
<dbReference type="GO" id="GO:0004427">
    <property type="term" value="F:inorganic diphosphate phosphatase activity"/>
    <property type="evidence" value="ECO:0007669"/>
    <property type="project" value="UniProtKB-EC"/>
</dbReference>
<comment type="caution">
    <text evidence="11">The sequence shown here is derived from an EMBL/GenBank/DDBJ whole genome shotgun (WGS) entry which is preliminary data.</text>
</comment>
<dbReference type="NCBIfam" id="NF011443">
    <property type="entry name" value="PRK14869.1-5"/>
    <property type="match status" value="1"/>
</dbReference>
<feature type="domain" description="CBS" evidence="10">
    <location>
        <begin position="68"/>
        <end position="129"/>
    </location>
</feature>
<dbReference type="InterPro" id="IPR000644">
    <property type="entry name" value="CBS_dom"/>
</dbReference>
<reference evidence="11 12" key="1">
    <citation type="submission" date="2018-05" db="EMBL/GenBank/DDBJ databases">
        <title>Draft genome of Methanospirillum stamsii Pt1.</title>
        <authorList>
            <person name="Dueholm M.S."/>
            <person name="Nielsen P.H."/>
            <person name="Bakmann L.F."/>
            <person name="Otzen D.E."/>
        </authorList>
    </citation>
    <scope>NUCLEOTIDE SEQUENCE [LARGE SCALE GENOMIC DNA]</scope>
    <source>
        <strain evidence="11 12">Pt1</strain>
    </source>
</reference>
<dbReference type="GO" id="GO:0046872">
    <property type="term" value="F:metal ion binding"/>
    <property type="evidence" value="ECO:0007669"/>
    <property type="project" value="UniProtKB-KW"/>
</dbReference>
<name>A0A2V2N9Z5_9EURY</name>
<gene>
    <name evidence="11" type="ORF">DLD82_10525</name>
</gene>
<dbReference type="NCBIfam" id="NF011442">
    <property type="entry name" value="PRK14869.1-4"/>
    <property type="match status" value="1"/>
</dbReference>
<evidence type="ECO:0000256" key="7">
    <source>
        <dbReference type="ARBA" id="ARBA00032535"/>
    </source>
</evidence>
<dbReference type="Gene3D" id="3.90.1640.10">
    <property type="entry name" value="inorganic pyrophosphatase (n-terminal core)"/>
    <property type="match status" value="2"/>
</dbReference>
<keyword evidence="9" id="KW-0129">CBS domain</keyword>
<keyword evidence="5" id="KW-0486">Methionine biosynthesis</keyword>
<dbReference type="GO" id="GO:0005737">
    <property type="term" value="C:cytoplasm"/>
    <property type="evidence" value="ECO:0007669"/>
    <property type="project" value="InterPro"/>
</dbReference>
<evidence type="ECO:0000256" key="6">
    <source>
        <dbReference type="ARBA" id="ARBA00023211"/>
    </source>
</evidence>
<dbReference type="PANTHER" id="PTHR12112">
    <property type="entry name" value="BNIP - RELATED"/>
    <property type="match status" value="1"/>
</dbReference>
<evidence type="ECO:0000259" key="10">
    <source>
        <dbReference type="PROSITE" id="PS51371"/>
    </source>
</evidence>
<dbReference type="EC" id="3.6.1.1" evidence="2"/>
<dbReference type="GO" id="GO:0009086">
    <property type="term" value="P:methionine biosynthetic process"/>
    <property type="evidence" value="ECO:0007669"/>
    <property type="project" value="UniProtKB-KW"/>
</dbReference>
<dbReference type="AlphaFoldDB" id="A0A2V2N9Z5"/>
<keyword evidence="6" id="KW-0464">Manganese</keyword>
<dbReference type="InterPro" id="IPR010766">
    <property type="entry name" value="DRTGG"/>
</dbReference>
<dbReference type="SUPFAM" id="SSF64182">
    <property type="entry name" value="DHH phosphoesterases"/>
    <property type="match status" value="1"/>
</dbReference>
<dbReference type="Pfam" id="PF07085">
    <property type="entry name" value="DRTGG"/>
    <property type="match status" value="1"/>
</dbReference>
<dbReference type="SUPFAM" id="SSF54631">
    <property type="entry name" value="CBS-domain pair"/>
    <property type="match status" value="1"/>
</dbReference>
<dbReference type="InterPro" id="IPR028979">
    <property type="entry name" value="Ser_kin/Pase_Hpr-like_N_sf"/>
</dbReference>
<organism evidence="11 12">
    <name type="scientific">Methanospirillum stamsii</name>
    <dbReference type="NCBI Taxonomy" id="1277351"/>
    <lineage>
        <taxon>Archaea</taxon>
        <taxon>Methanobacteriati</taxon>
        <taxon>Methanobacteriota</taxon>
        <taxon>Stenosarchaea group</taxon>
        <taxon>Methanomicrobia</taxon>
        <taxon>Methanomicrobiales</taxon>
        <taxon>Methanospirillaceae</taxon>
        <taxon>Methanospirillum</taxon>
    </lineage>
</organism>
<dbReference type="OrthoDB" id="114945at2157"/>